<dbReference type="InterPro" id="IPR050765">
    <property type="entry name" value="Riboflavin_Biosynth_HTPR"/>
</dbReference>
<dbReference type="GO" id="GO:0009231">
    <property type="term" value="P:riboflavin biosynthetic process"/>
    <property type="evidence" value="ECO:0007669"/>
    <property type="project" value="InterPro"/>
</dbReference>
<dbReference type="AlphaFoldDB" id="A0A1I5C0J3"/>
<dbReference type="SUPFAM" id="SSF53597">
    <property type="entry name" value="Dihydrofolate reductase-like"/>
    <property type="match status" value="1"/>
</dbReference>
<dbReference type="GO" id="GO:0008703">
    <property type="term" value="F:5-amino-6-(5-phosphoribosylamino)uracil reductase activity"/>
    <property type="evidence" value="ECO:0007669"/>
    <property type="project" value="InterPro"/>
</dbReference>
<organism evidence="2 3">
    <name type="scientific">Geodermatophilus obscurus</name>
    <dbReference type="NCBI Taxonomy" id="1861"/>
    <lineage>
        <taxon>Bacteria</taxon>
        <taxon>Bacillati</taxon>
        <taxon>Actinomycetota</taxon>
        <taxon>Actinomycetes</taxon>
        <taxon>Geodermatophilales</taxon>
        <taxon>Geodermatophilaceae</taxon>
        <taxon>Geodermatophilus</taxon>
    </lineage>
</organism>
<dbReference type="OrthoDB" id="3471498at2"/>
<accession>A0A1I5C0J3</accession>
<sequence length="182" mass="19819">MRRIVNSTYVTLDGVTSDPQEWSLDYFDATAAEYALDKLRASDALLMGRLTYEGFASAWPERSGDEFSDRMNAMAKHVASTTLTEPAWNNTHVLRGDLAEAVRALKEQDGGDVLMYGYGPVAQQLVGHGLLDELHLWVHPVLRGAGTSTVFAPGVTGRYGRVATRTFDSGVVVLELSEPVAS</sequence>
<feature type="domain" description="Bacterial bifunctional deaminase-reductase C-terminal" evidence="1">
    <location>
        <begin position="6"/>
        <end position="171"/>
    </location>
</feature>
<name>A0A1I5C0J3_9ACTN</name>
<keyword evidence="3" id="KW-1185">Reference proteome</keyword>
<proteinExistence type="predicted"/>
<dbReference type="PANTHER" id="PTHR38011">
    <property type="entry name" value="DIHYDROFOLATE REDUCTASE FAMILY PROTEIN (AFU_ORTHOLOGUE AFUA_8G06820)"/>
    <property type="match status" value="1"/>
</dbReference>
<evidence type="ECO:0000313" key="2">
    <source>
        <dbReference type="EMBL" id="SFN80478.1"/>
    </source>
</evidence>
<dbReference type="InterPro" id="IPR024072">
    <property type="entry name" value="DHFR-like_dom_sf"/>
</dbReference>
<gene>
    <name evidence="2" type="ORF">SAMN05660359_00007</name>
</gene>
<evidence type="ECO:0000259" key="1">
    <source>
        <dbReference type="Pfam" id="PF01872"/>
    </source>
</evidence>
<dbReference type="InterPro" id="IPR002734">
    <property type="entry name" value="RibDG_C"/>
</dbReference>
<dbReference type="Pfam" id="PF01872">
    <property type="entry name" value="RibD_C"/>
    <property type="match status" value="1"/>
</dbReference>
<dbReference type="PANTHER" id="PTHR38011:SF11">
    <property type="entry name" value="2,5-DIAMINO-6-RIBOSYLAMINO-4(3H)-PYRIMIDINONE 5'-PHOSPHATE REDUCTASE"/>
    <property type="match status" value="1"/>
</dbReference>
<evidence type="ECO:0000313" key="3">
    <source>
        <dbReference type="Proteomes" id="UP000183642"/>
    </source>
</evidence>
<dbReference type="EMBL" id="FOWE01000001">
    <property type="protein sequence ID" value="SFN80478.1"/>
    <property type="molecule type" value="Genomic_DNA"/>
</dbReference>
<dbReference type="Proteomes" id="UP000183642">
    <property type="component" value="Unassembled WGS sequence"/>
</dbReference>
<dbReference type="RefSeq" id="WP_075011506.1">
    <property type="nucleotide sequence ID" value="NZ_FOWE01000001.1"/>
</dbReference>
<dbReference type="Gene3D" id="3.40.430.10">
    <property type="entry name" value="Dihydrofolate Reductase, subunit A"/>
    <property type="match status" value="1"/>
</dbReference>
<reference evidence="3" key="1">
    <citation type="submission" date="2016-10" db="EMBL/GenBank/DDBJ databases">
        <authorList>
            <person name="Varghese N."/>
            <person name="Submissions S."/>
        </authorList>
    </citation>
    <scope>NUCLEOTIDE SEQUENCE [LARGE SCALE GENOMIC DNA]</scope>
    <source>
        <strain evidence="3">DSM 43161</strain>
    </source>
</reference>
<protein>
    <submittedName>
        <fullName evidence="2">Dihydrofolate reductase</fullName>
    </submittedName>
</protein>